<name>A0A1Y2BKC4_9FUNG</name>
<keyword evidence="2" id="KW-1185">Reference proteome</keyword>
<reference evidence="1 2" key="1">
    <citation type="submission" date="2016-07" db="EMBL/GenBank/DDBJ databases">
        <title>Pervasive Adenine N6-methylation of Active Genes in Fungi.</title>
        <authorList>
            <consortium name="DOE Joint Genome Institute"/>
            <person name="Mondo S.J."/>
            <person name="Dannebaum R.O."/>
            <person name="Kuo R.C."/>
            <person name="Labutti K."/>
            <person name="Haridas S."/>
            <person name="Kuo A."/>
            <person name="Salamov A."/>
            <person name="Ahrendt S.R."/>
            <person name="Lipzen A."/>
            <person name="Sullivan W."/>
            <person name="Andreopoulos W.B."/>
            <person name="Clum A."/>
            <person name="Lindquist E."/>
            <person name="Daum C."/>
            <person name="Ramamoorthy G.K."/>
            <person name="Gryganskyi A."/>
            <person name="Culley D."/>
            <person name="Magnuson J.K."/>
            <person name="James T.Y."/>
            <person name="O'Malley M.A."/>
            <person name="Stajich J.E."/>
            <person name="Spatafora J.W."/>
            <person name="Visel A."/>
            <person name="Grigoriev I.V."/>
        </authorList>
    </citation>
    <scope>NUCLEOTIDE SEQUENCE [LARGE SCALE GENOMIC DNA]</scope>
    <source>
        <strain evidence="1 2">JEL800</strain>
    </source>
</reference>
<accession>A0A1Y2BKC4</accession>
<protein>
    <submittedName>
        <fullName evidence="1">Uncharacterized protein</fullName>
    </submittedName>
</protein>
<dbReference type="Proteomes" id="UP000193642">
    <property type="component" value="Unassembled WGS sequence"/>
</dbReference>
<organism evidence="1 2">
    <name type="scientific">Rhizoclosmatium globosum</name>
    <dbReference type="NCBI Taxonomy" id="329046"/>
    <lineage>
        <taxon>Eukaryota</taxon>
        <taxon>Fungi</taxon>
        <taxon>Fungi incertae sedis</taxon>
        <taxon>Chytridiomycota</taxon>
        <taxon>Chytridiomycota incertae sedis</taxon>
        <taxon>Chytridiomycetes</taxon>
        <taxon>Chytridiales</taxon>
        <taxon>Chytriomycetaceae</taxon>
        <taxon>Rhizoclosmatium</taxon>
    </lineage>
</organism>
<evidence type="ECO:0000313" key="1">
    <source>
        <dbReference type="EMBL" id="ORY35209.1"/>
    </source>
</evidence>
<evidence type="ECO:0000313" key="2">
    <source>
        <dbReference type="Proteomes" id="UP000193642"/>
    </source>
</evidence>
<gene>
    <name evidence="1" type="ORF">BCR33DRAFT_722552</name>
</gene>
<comment type="caution">
    <text evidence="1">The sequence shown here is derived from an EMBL/GenBank/DDBJ whole genome shotgun (WGS) entry which is preliminary data.</text>
</comment>
<dbReference type="OrthoDB" id="2117787at2759"/>
<dbReference type="AlphaFoldDB" id="A0A1Y2BKC4"/>
<proteinExistence type="predicted"/>
<sequence length="268" mass="29298">MTASTTNLTKLATLASKHWIDHFSTSKLVHSKTGIKVHVLGSATLNHPSFFNASINTLNHLKPSIVALSSPASIADSLSTIANVLARDSAANSNKLVPLVAEAAASAYSASAKAKLEFIHNKDLDTAEEMAKSAALVKQRTEQTHQDHVQIPQLNDNDSGPSLDVQKASIQDANLVLQERLTHLFESHDISQDRLRQLKQDAWELDESGNSRNIDVQSLIMGPVFYREYNAILNSWVKEFPAATAKFGVFGMLKRVLMRKCEGGVKEG</sequence>
<dbReference type="EMBL" id="MCGO01000060">
    <property type="protein sequence ID" value="ORY35209.1"/>
    <property type="molecule type" value="Genomic_DNA"/>
</dbReference>